<keyword evidence="5" id="KW-0274">FAD</keyword>
<dbReference type="GO" id="GO:0050660">
    <property type="term" value="F:flavin adenine dinucleotide binding"/>
    <property type="evidence" value="ECO:0007669"/>
    <property type="project" value="InterPro"/>
</dbReference>
<dbReference type="AlphaFoldDB" id="A0A540MP72"/>
<dbReference type="STRING" id="106549.A0A540MP72"/>
<dbReference type="InterPro" id="IPR036188">
    <property type="entry name" value="FAD/NAD-bd_sf"/>
</dbReference>
<comment type="cofactor">
    <cofactor evidence="1">
        <name>FAD</name>
        <dbReference type="ChEBI" id="CHEBI:57692"/>
    </cofactor>
</comment>
<protein>
    <recommendedName>
        <fullName evidence="3">sarcosine oxidasee (formaldehyde-forming)</fullName>
        <ecNumber evidence="3">1.5.3.1</ecNumber>
    </recommendedName>
</protein>
<reference evidence="9 10" key="1">
    <citation type="journal article" date="2019" name="G3 (Bethesda)">
        <title>Sequencing of a Wild Apple (Malus baccata) Genome Unravels the Differences Between Cultivated and Wild Apple Species Regarding Disease Resistance and Cold Tolerance.</title>
        <authorList>
            <person name="Chen X."/>
        </authorList>
    </citation>
    <scope>NUCLEOTIDE SEQUENCE [LARGE SCALE GENOMIC DNA]</scope>
    <source>
        <strain evidence="10">cv. Shandingzi</strain>
        <tissue evidence="9">Leaves</tissue>
    </source>
</reference>
<evidence type="ECO:0000256" key="1">
    <source>
        <dbReference type="ARBA" id="ARBA00001974"/>
    </source>
</evidence>
<proteinExistence type="inferred from homology"/>
<keyword evidence="6" id="KW-0560">Oxidoreductase</keyword>
<accession>A0A540MP72</accession>
<evidence type="ECO:0000256" key="2">
    <source>
        <dbReference type="ARBA" id="ARBA00010989"/>
    </source>
</evidence>
<dbReference type="GO" id="GO:0008115">
    <property type="term" value="F:sarcosine oxidase activity"/>
    <property type="evidence" value="ECO:0007669"/>
    <property type="project" value="UniProtKB-EC"/>
</dbReference>
<evidence type="ECO:0000256" key="4">
    <source>
        <dbReference type="ARBA" id="ARBA00022630"/>
    </source>
</evidence>
<dbReference type="Proteomes" id="UP000315295">
    <property type="component" value="Unassembled WGS sequence"/>
</dbReference>
<dbReference type="Gene3D" id="3.30.9.10">
    <property type="entry name" value="D-Amino Acid Oxidase, subunit A, domain 2"/>
    <property type="match status" value="1"/>
</dbReference>
<evidence type="ECO:0000256" key="5">
    <source>
        <dbReference type="ARBA" id="ARBA00022827"/>
    </source>
</evidence>
<keyword evidence="4" id="KW-0285">Flavoprotein</keyword>
<comment type="catalytic activity">
    <reaction evidence="7">
        <text>sarcosine + O2 + H2O = formaldehyde + glycine + H2O2</text>
        <dbReference type="Rhea" id="RHEA:13313"/>
        <dbReference type="ChEBI" id="CHEBI:15377"/>
        <dbReference type="ChEBI" id="CHEBI:15379"/>
        <dbReference type="ChEBI" id="CHEBI:16240"/>
        <dbReference type="ChEBI" id="CHEBI:16842"/>
        <dbReference type="ChEBI" id="CHEBI:57305"/>
        <dbReference type="ChEBI" id="CHEBI:57433"/>
        <dbReference type="EC" id="1.5.3.1"/>
    </reaction>
</comment>
<dbReference type="SUPFAM" id="SSF54373">
    <property type="entry name" value="FAD-linked reductases, C-terminal domain"/>
    <property type="match status" value="1"/>
</dbReference>
<dbReference type="PANTHER" id="PTHR10961:SF7">
    <property type="entry name" value="FAD DEPENDENT OXIDOREDUCTASE DOMAIN-CONTAINING PROTEIN"/>
    <property type="match status" value="1"/>
</dbReference>
<keyword evidence="10" id="KW-1185">Reference proteome</keyword>
<evidence type="ECO:0000259" key="8">
    <source>
        <dbReference type="Pfam" id="PF01266"/>
    </source>
</evidence>
<dbReference type="InterPro" id="IPR045170">
    <property type="entry name" value="MTOX"/>
</dbReference>
<sequence length="411" mass="44963">MEYSGEEFDVIVVGAGVMGSSTAYQTAKRGHKTLLLEQFDFLHHRGSSHGESRTIRATYPEDYYTPLVLESYKLWQQAESEIGYNVYFKANQLDMAPANDKVLLAVVESCRKNSVAFSVMNRDQLHQEFSGLVMIPEDWVGVVTEHGGVIKPTKAVSMFQTLALQNGAVLRDNMENGAVLRDNMEVMGVERDGVRGGVWVSTAKGERFWGKKCVVTVGAWTTKLVKTVGGIELPIQPLETTVCYWRIKEGHEGAFAIGGDFPTFASYGNPYIYGTPSLEYPGLIKVAVNGGYPCDPDKRPWGPGNPLAPLKEWIEGTFSGVVDSGGPVATQLCMYSMTPDEDFVIDFLGGEFGKDVVVGGGFSGHGFKMSPVVGRILADLALTGEAEGVELKQFRIARFQENPKGNAKDFL</sequence>
<dbReference type="Gene3D" id="3.50.50.60">
    <property type="entry name" value="FAD/NAD(P)-binding domain"/>
    <property type="match status" value="1"/>
</dbReference>
<evidence type="ECO:0000256" key="7">
    <source>
        <dbReference type="ARBA" id="ARBA00052742"/>
    </source>
</evidence>
<name>A0A540MP72_MALBA</name>
<dbReference type="EMBL" id="VIEB01000210">
    <property type="protein sequence ID" value="TQE00565.1"/>
    <property type="molecule type" value="Genomic_DNA"/>
</dbReference>
<comment type="caution">
    <text evidence="9">The sequence shown here is derived from an EMBL/GenBank/DDBJ whole genome shotgun (WGS) entry which is preliminary data.</text>
</comment>
<comment type="similarity">
    <text evidence="2">Belongs to the MSOX/MTOX family.</text>
</comment>
<gene>
    <name evidence="9" type="ORF">C1H46_013809</name>
</gene>
<dbReference type="InterPro" id="IPR006076">
    <property type="entry name" value="FAD-dep_OxRdtase"/>
</dbReference>
<evidence type="ECO:0000256" key="6">
    <source>
        <dbReference type="ARBA" id="ARBA00023002"/>
    </source>
</evidence>
<dbReference type="NCBIfam" id="TIGR01377">
    <property type="entry name" value="soxA_mon"/>
    <property type="match status" value="1"/>
</dbReference>
<evidence type="ECO:0000256" key="3">
    <source>
        <dbReference type="ARBA" id="ARBA00012769"/>
    </source>
</evidence>
<dbReference type="EC" id="1.5.3.1" evidence="3"/>
<evidence type="ECO:0000313" key="9">
    <source>
        <dbReference type="EMBL" id="TQE00565.1"/>
    </source>
</evidence>
<dbReference type="Pfam" id="PF01266">
    <property type="entry name" value="DAO"/>
    <property type="match status" value="1"/>
</dbReference>
<evidence type="ECO:0000313" key="10">
    <source>
        <dbReference type="Proteomes" id="UP000315295"/>
    </source>
</evidence>
<organism evidence="9 10">
    <name type="scientific">Malus baccata</name>
    <name type="common">Siberian crab apple</name>
    <name type="synonym">Pyrus baccata</name>
    <dbReference type="NCBI Taxonomy" id="106549"/>
    <lineage>
        <taxon>Eukaryota</taxon>
        <taxon>Viridiplantae</taxon>
        <taxon>Streptophyta</taxon>
        <taxon>Embryophyta</taxon>
        <taxon>Tracheophyta</taxon>
        <taxon>Spermatophyta</taxon>
        <taxon>Magnoliopsida</taxon>
        <taxon>eudicotyledons</taxon>
        <taxon>Gunneridae</taxon>
        <taxon>Pentapetalae</taxon>
        <taxon>rosids</taxon>
        <taxon>fabids</taxon>
        <taxon>Rosales</taxon>
        <taxon>Rosaceae</taxon>
        <taxon>Amygdaloideae</taxon>
        <taxon>Maleae</taxon>
        <taxon>Malus</taxon>
    </lineage>
</organism>
<feature type="domain" description="FAD dependent oxidoreductase" evidence="8">
    <location>
        <begin position="9"/>
        <end position="380"/>
    </location>
</feature>
<dbReference type="FunFam" id="3.50.50.60:FF:000189">
    <property type="entry name" value="Monomeric sarcosine oxidase"/>
    <property type="match status" value="1"/>
</dbReference>
<dbReference type="SUPFAM" id="SSF51905">
    <property type="entry name" value="FAD/NAD(P)-binding domain"/>
    <property type="match status" value="1"/>
</dbReference>
<dbReference type="PANTHER" id="PTHR10961">
    <property type="entry name" value="PEROXISOMAL SARCOSINE OXIDASE"/>
    <property type="match status" value="1"/>
</dbReference>